<feature type="transmembrane region" description="Helical" evidence="1">
    <location>
        <begin position="26"/>
        <end position="46"/>
    </location>
</feature>
<protein>
    <submittedName>
        <fullName evidence="3">XrtN system VIT domain-containing protein</fullName>
    </submittedName>
</protein>
<dbReference type="AlphaFoldDB" id="A0A3M9MD99"/>
<dbReference type="InterPro" id="IPR031005">
    <property type="entry name" value="Sorted_by_XrtN"/>
</dbReference>
<feature type="transmembrane region" description="Helical" evidence="1">
    <location>
        <begin position="58"/>
        <end position="75"/>
    </location>
</feature>
<proteinExistence type="predicted"/>
<dbReference type="EMBL" id="RJJD01000021">
    <property type="protein sequence ID" value="RNI22568.1"/>
    <property type="molecule type" value="Genomic_DNA"/>
</dbReference>
<keyword evidence="4" id="KW-1185">Reference proteome</keyword>
<dbReference type="OrthoDB" id="1801976at2"/>
<evidence type="ECO:0000313" key="3">
    <source>
        <dbReference type="EMBL" id="RNI22568.1"/>
    </source>
</evidence>
<feature type="transmembrane region" description="Helical" evidence="1">
    <location>
        <begin position="169"/>
        <end position="199"/>
    </location>
</feature>
<sequence length="848" mass="96170">MNFELQSTLKQQTHVALPQRVAPKPLLKAGLICILLSYGLFLFQEWRLLDTGTKAESLFLFNYLLAAGYFIALLIQKLFRFKSPLHFLDHLMLFLVLGLISCFSLNKEMQIFQPSVDWFTGWLILVSMAMIAYAFRFFLPRVLQLVMVFLLGTGVVLLGYFAVYLAPFYWMGLIGALAIGLGLHLFVPLSAVGCLLVVAKRMKQEDPAVERTFVVGILVPMLFTLVYLSLWQAGHDKINRILNSYQVQDHQDLPRWVALSQQVPHTPIFERIVQTDLVYQAASESFEAFGTPERRFEELQRHDPLVVLATRIFGKTQLSQEERVKIMESRFDARHAAQERLWSGDHLTTSNVITHAQVYPQFRFSYTEKILTISNHRPNGWEQEEAIYTFHLPEGSVVTSLSLWINEKEEKGYLTTQSKAEKAYKTIVGVEARDPSVVHWQEGNTVSVRVFPCTPQKSRQFKIGITSPLRQDNGQLVYESISFDGPSVKNAAETAVIRVEDEASKIQLPDEFQKTSRNRYERFGDYEPDWAFRISAPAISSRSFSFAGRSYQMQAYTPTFTSFSPTRIYLDLNKAWTEEEFTTVWAEAKKASVYAFSGGAMTKLTEENRAEIFQEGSQLNYSLFPLHLVKDPAQALIISKGTPNSPNLSDLKGSRFSDDFAKTAVNHQPIRFFHLGNTVSPYVKTIKELSLVHYDQGSLEKLSHLLKKNQFLQTPSDPNSILLSEAGVKITRSGSPDSTTKGPDHLMRLFAYNHLLQQIGPKYFEKTYLEENLIEEATQANVVSPLSSLVVLETQEDYKRFGIGESKDSLGNAIVKSSGAVPEPHEWALIFLVILVVSFSVLKPRLLS</sequence>
<evidence type="ECO:0000313" key="4">
    <source>
        <dbReference type="Proteomes" id="UP000272117"/>
    </source>
</evidence>
<feature type="transmembrane region" description="Helical" evidence="1">
    <location>
        <begin position="211"/>
        <end position="231"/>
    </location>
</feature>
<reference evidence="3 4" key="1">
    <citation type="submission" date="2018-11" db="EMBL/GenBank/DDBJ databases">
        <title>Rufibacter latericius sp. nov., isolated from water in Baiyang Lake.</title>
        <authorList>
            <person name="Yang Y."/>
        </authorList>
    </citation>
    <scope>NUCLEOTIDE SEQUENCE [LARGE SCALE GENOMIC DNA]</scope>
    <source>
        <strain evidence="3 4">R-22-1c-1</strain>
    </source>
</reference>
<organism evidence="3 4">
    <name type="scientific">Rufibacter latericius</name>
    <dbReference type="NCBI Taxonomy" id="2487040"/>
    <lineage>
        <taxon>Bacteria</taxon>
        <taxon>Pseudomonadati</taxon>
        <taxon>Bacteroidota</taxon>
        <taxon>Cytophagia</taxon>
        <taxon>Cytophagales</taxon>
        <taxon>Hymenobacteraceae</taxon>
        <taxon>Rufibacter</taxon>
    </lineage>
</organism>
<feature type="transmembrane region" description="Helical" evidence="1">
    <location>
        <begin position="118"/>
        <end position="135"/>
    </location>
</feature>
<name>A0A3M9MD99_9BACT</name>
<dbReference type="NCBIfam" id="TIGR04477">
    <property type="entry name" value="sorted_by_XrtN"/>
    <property type="match status" value="1"/>
</dbReference>
<keyword evidence="1" id="KW-0812">Transmembrane</keyword>
<gene>
    <name evidence="3" type="ORF">EFB08_20945</name>
</gene>
<feature type="transmembrane region" description="Helical" evidence="1">
    <location>
        <begin position="87"/>
        <end position="106"/>
    </location>
</feature>
<feature type="domain" description="VIT" evidence="2">
    <location>
        <begin position="335"/>
        <end position="467"/>
    </location>
</feature>
<dbReference type="InterPro" id="IPR013694">
    <property type="entry name" value="VIT"/>
</dbReference>
<keyword evidence="1" id="KW-1133">Transmembrane helix</keyword>
<evidence type="ECO:0000256" key="1">
    <source>
        <dbReference type="SAM" id="Phobius"/>
    </source>
</evidence>
<comment type="caution">
    <text evidence="3">The sequence shown here is derived from an EMBL/GenBank/DDBJ whole genome shotgun (WGS) entry which is preliminary data.</text>
</comment>
<dbReference type="PROSITE" id="PS51468">
    <property type="entry name" value="VIT"/>
    <property type="match status" value="1"/>
</dbReference>
<accession>A0A3M9MD99</accession>
<dbReference type="Pfam" id="PF08487">
    <property type="entry name" value="VIT"/>
    <property type="match status" value="1"/>
</dbReference>
<feature type="transmembrane region" description="Helical" evidence="1">
    <location>
        <begin position="142"/>
        <end position="163"/>
    </location>
</feature>
<evidence type="ECO:0000259" key="2">
    <source>
        <dbReference type="PROSITE" id="PS51468"/>
    </source>
</evidence>
<dbReference type="Proteomes" id="UP000272117">
    <property type="component" value="Unassembled WGS sequence"/>
</dbReference>
<keyword evidence="1" id="KW-0472">Membrane</keyword>